<protein>
    <submittedName>
        <fullName evidence="2">Putative beta-barrel porin-2, OmpL-like. bbp2</fullName>
    </submittedName>
</protein>
<name>A0A1M6N449_REIAG</name>
<dbReference type="InterPro" id="IPR011486">
    <property type="entry name" value="BBP2"/>
</dbReference>
<organism evidence="2 3">
    <name type="scientific">Reichenbachiella agariperforans</name>
    <dbReference type="NCBI Taxonomy" id="156994"/>
    <lineage>
        <taxon>Bacteria</taxon>
        <taxon>Pseudomonadati</taxon>
        <taxon>Bacteroidota</taxon>
        <taxon>Cytophagia</taxon>
        <taxon>Cytophagales</taxon>
        <taxon>Reichenbachiellaceae</taxon>
        <taxon>Reichenbachiella</taxon>
    </lineage>
</organism>
<sequence>MNNIRKIGALSLLLSLTMLHALQAQDEEDNSDLGLSISAFVDAYYAYDFDRPTQGYRQSFFYNHNRHNEFNINLALIRMAVENDRYHAVVTLQGGTYAQDNYSPEQDLLQHLHEAYAGVALNASGSLWLDAGVFASNLGFESAVSMDNYTLTRSLVAEESPYFLSGAKLTYTPSDQWLFMALVSNGWQHIQRVDGNSLPAFGSQIQYMPNDNILLNWSTFIGSDDPDATRRMRYFNDIFGTFKLSDKLDLIAGIDVGWQQTAKESSTYDSWIAPVAILHYQIDDQWGSAVRGEYFNDAQQIAVSTDSGLGFKTTSVSWNLDYQPDPKVMCRVEGRYFSSPNDIFNNGEVLSDSNFFITASLAVKLNKDF</sequence>
<dbReference type="RefSeq" id="WP_084190413.1">
    <property type="nucleotide sequence ID" value="NZ_FRAA01000002.1"/>
</dbReference>
<evidence type="ECO:0000256" key="1">
    <source>
        <dbReference type="SAM" id="SignalP"/>
    </source>
</evidence>
<keyword evidence="3" id="KW-1185">Reference proteome</keyword>
<reference evidence="3" key="1">
    <citation type="submission" date="2016-11" db="EMBL/GenBank/DDBJ databases">
        <authorList>
            <person name="Varghese N."/>
            <person name="Submissions S."/>
        </authorList>
    </citation>
    <scope>NUCLEOTIDE SEQUENCE [LARGE SCALE GENOMIC DNA]</scope>
    <source>
        <strain evidence="3">DSM 26134</strain>
    </source>
</reference>
<dbReference type="EMBL" id="FRAA01000002">
    <property type="protein sequence ID" value="SHJ90479.1"/>
    <property type="molecule type" value="Genomic_DNA"/>
</dbReference>
<evidence type="ECO:0000313" key="3">
    <source>
        <dbReference type="Proteomes" id="UP000184474"/>
    </source>
</evidence>
<feature type="signal peptide" evidence="1">
    <location>
        <begin position="1"/>
        <end position="24"/>
    </location>
</feature>
<gene>
    <name evidence="2" type="ORF">SAMN04488028_10292</name>
</gene>
<dbReference type="Pfam" id="PF07642">
    <property type="entry name" value="BBP2"/>
    <property type="match status" value="1"/>
</dbReference>
<evidence type="ECO:0000313" key="2">
    <source>
        <dbReference type="EMBL" id="SHJ90479.1"/>
    </source>
</evidence>
<dbReference type="STRING" id="156994.SAMN04488028_10292"/>
<proteinExistence type="predicted"/>
<keyword evidence="1" id="KW-0732">Signal</keyword>
<accession>A0A1M6N449</accession>
<dbReference type="AlphaFoldDB" id="A0A1M6N449"/>
<feature type="chain" id="PRO_5013246260" evidence="1">
    <location>
        <begin position="25"/>
        <end position="369"/>
    </location>
</feature>
<dbReference type="Proteomes" id="UP000184474">
    <property type="component" value="Unassembled WGS sequence"/>
</dbReference>